<reference evidence="14" key="1">
    <citation type="submission" date="2015-04" db="EMBL/GenBank/DDBJ databases">
        <title>Plastid of Nitzschia.</title>
        <authorList>
            <person name="Kamikawa R."/>
        </authorList>
    </citation>
    <scope>NUCLEOTIDE SEQUENCE</scope>
</reference>
<dbReference type="GO" id="GO:0046933">
    <property type="term" value="F:proton-transporting ATP synthase activity, rotational mechanism"/>
    <property type="evidence" value="ECO:0007669"/>
    <property type="project" value="InterPro"/>
</dbReference>
<dbReference type="FunFam" id="1.10.287.80:FF:000003">
    <property type="entry name" value="ATP synthase gamma chain, chloroplastic"/>
    <property type="match status" value="1"/>
</dbReference>
<dbReference type="Pfam" id="PF00231">
    <property type="entry name" value="ATP-synt"/>
    <property type="match status" value="1"/>
</dbReference>
<name>A0A0N7KWW0_9STRA</name>
<evidence type="ECO:0000256" key="6">
    <source>
        <dbReference type="ARBA" id="ARBA00022946"/>
    </source>
</evidence>
<evidence type="ECO:0000256" key="11">
    <source>
        <dbReference type="ARBA" id="ARBA00031066"/>
    </source>
</evidence>
<dbReference type="PROSITE" id="PS00153">
    <property type="entry name" value="ATPASE_GAMMA"/>
    <property type="match status" value="1"/>
</dbReference>
<dbReference type="Gene3D" id="3.40.1380.10">
    <property type="match status" value="1"/>
</dbReference>
<protein>
    <recommendedName>
        <fullName evidence="13">ATP synthase gamma chain, chloroplastic</fullName>
    </recommendedName>
    <alternativeName>
        <fullName evidence="11">F-ATPase gamma subunit</fullName>
    </alternativeName>
</protein>
<comment type="similarity">
    <text evidence="3">Belongs to the ATPase gamma chain family.</text>
</comment>
<dbReference type="HAMAP" id="MF_00815">
    <property type="entry name" value="ATP_synth_gamma_bact"/>
    <property type="match status" value="1"/>
</dbReference>
<evidence type="ECO:0000256" key="3">
    <source>
        <dbReference type="ARBA" id="ARBA00007681"/>
    </source>
</evidence>
<keyword evidence="6" id="KW-0809">Transit peptide</keyword>
<dbReference type="PANTHER" id="PTHR11693">
    <property type="entry name" value="ATP SYNTHASE GAMMA CHAIN"/>
    <property type="match status" value="1"/>
</dbReference>
<proteinExistence type="evidence at transcript level"/>
<keyword evidence="4" id="KW-0813">Transport</keyword>
<evidence type="ECO:0000313" key="14">
    <source>
        <dbReference type="EMBL" id="BAT25217.1"/>
    </source>
</evidence>
<dbReference type="InterPro" id="IPR035968">
    <property type="entry name" value="ATP_synth_F1_ATPase_gsu"/>
</dbReference>
<comment type="subcellular location">
    <subcellularLocation>
        <location evidence="2">Plastid</location>
        <location evidence="2">Chloroplast thylakoid membrane</location>
        <topology evidence="2">Peripheral membrane protein</topology>
    </subcellularLocation>
</comment>
<dbReference type="AlphaFoldDB" id="A0A0N7KWW0"/>
<dbReference type="PRINTS" id="PR00126">
    <property type="entry name" value="ATPASEGAMMA"/>
</dbReference>
<dbReference type="CDD" id="cd12151">
    <property type="entry name" value="F1-ATPase_gamma"/>
    <property type="match status" value="1"/>
</dbReference>
<dbReference type="InterPro" id="IPR023632">
    <property type="entry name" value="ATP_synth_F1_gsu_CS"/>
</dbReference>
<dbReference type="FunFam" id="3.40.1380.10:FF:000006">
    <property type="entry name" value="ATP synthase gamma chain"/>
    <property type="match status" value="1"/>
</dbReference>
<keyword evidence="7" id="KW-0406">Ion transport</keyword>
<dbReference type="NCBIfam" id="TIGR01146">
    <property type="entry name" value="ATPsyn_F1gamma"/>
    <property type="match status" value="1"/>
</dbReference>
<dbReference type="PANTHER" id="PTHR11693:SF41">
    <property type="entry name" value="ATP SYNTHASE GAMMA CHAIN, CHLOROPLASTIC"/>
    <property type="match status" value="1"/>
</dbReference>
<keyword evidence="9" id="KW-0139">CF(1)</keyword>
<evidence type="ECO:0000256" key="9">
    <source>
        <dbReference type="ARBA" id="ARBA00023196"/>
    </source>
</evidence>
<evidence type="ECO:0000256" key="4">
    <source>
        <dbReference type="ARBA" id="ARBA00022448"/>
    </source>
</evidence>
<evidence type="ECO:0000256" key="2">
    <source>
        <dbReference type="ARBA" id="ARBA00004525"/>
    </source>
</evidence>
<evidence type="ECO:0000256" key="12">
    <source>
        <dbReference type="ARBA" id="ARBA00038805"/>
    </source>
</evidence>
<dbReference type="EMBL" id="LC052635">
    <property type="protein sequence ID" value="BAT25217.1"/>
    <property type="molecule type" value="mRNA"/>
</dbReference>
<keyword evidence="10" id="KW-0066">ATP synthesis</keyword>
<evidence type="ECO:0000256" key="5">
    <source>
        <dbReference type="ARBA" id="ARBA00022781"/>
    </source>
</evidence>
<accession>A0A0N7KWW0</accession>
<keyword evidence="8" id="KW-0472">Membrane</keyword>
<dbReference type="GO" id="GO:0045259">
    <property type="term" value="C:proton-transporting ATP synthase complex"/>
    <property type="evidence" value="ECO:0007669"/>
    <property type="project" value="UniProtKB-KW"/>
</dbReference>
<dbReference type="GO" id="GO:0009535">
    <property type="term" value="C:chloroplast thylakoid membrane"/>
    <property type="evidence" value="ECO:0007669"/>
    <property type="project" value="UniProtKB-SubCell"/>
</dbReference>
<dbReference type="InterPro" id="IPR000131">
    <property type="entry name" value="ATP_synth_F1_gsu"/>
</dbReference>
<dbReference type="Gene3D" id="1.10.287.80">
    <property type="entry name" value="ATP synthase, gamma subunit, helix hairpin domain"/>
    <property type="match status" value="2"/>
</dbReference>
<comment type="function">
    <text evidence="1">Produces ATP from ADP in the presence of a proton gradient across the membrane. The gamma chain is believed to be important in regulating ATPase activity and the flow of protons through the CF(0) complex.</text>
</comment>
<evidence type="ECO:0000256" key="7">
    <source>
        <dbReference type="ARBA" id="ARBA00023065"/>
    </source>
</evidence>
<comment type="subunit">
    <text evidence="12">F-type ATPases have 2 components, CF(1) - the catalytic core - and CF(0) - the membrane proton channel. CF(1) has five subunits: alpha(3), beta(3), gamma(1), delta(1), epsilon(1). CF(0) has four main subunits: a, b, b' and c.</text>
</comment>
<dbReference type="SUPFAM" id="SSF52943">
    <property type="entry name" value="ATP synthase (F1-ATPase), gamma subunit"/>
    <property type="match status" value="1"/>
</dbReference>
<evidence type="ECO:0000256" key="8">
    <source>
        <dbReference type="ARBA" id="ARBA00023136"/>
    </source>
</evidence>
<keyword evidence="5" id="KW-0375">Hydrogen ion transport</keyword>
<gene>
    <name evidence="14" type="primary">atpC</name>
</gene>
<evidence type="ECO:0000256" key="10">
    <source>
        <dbReference type="ARBA" id="ARBA00023310"/>
    </source>
</evidence>
<organism evidence="14">
    <name type="scientific">Nitzschia sp. IriIs04</name>
    <dbReference type="NCBI Taxonomy" id="1444690"/>
    <lineage>
        <taxon>Eukaryota</taxon>
        <taxon>Sar</taxon>
        <taxon>Stramenopiles</taxon>
        <taxon>Ochrophyta</taxon>
        <taxon>Bacillariophyta</taxon>
        <taxon>Bacillariophyceae</taxon>
        <taxon>Bacillariophycidae</taxon>
        <taxon>Bacillariales</taxon>
        <taxon>Bacillariaceae</taxon>
        <taxon>Nitzschia</taxon>
    </lineage>
</organism>
<sequence>MRFWLVLIYVTSHLFVQVSSFTAGLPLLLDNRLLRHVVGPVTSNSHQNRKATIVRDGKINVLRDRIRVVESTQKLTSAMKLVAAARVRQAQEAAEESRPFNEKLQSEILGLMKIVDVDDLDLPLLQPRHEVKKVTLCVLTGDRGLCGGFNSMVIRKAKARYEQLRKMGVDVDLVVVGEKGISHFTSRDFPIRRTFPMGQKPTGEQAGQIRDELIGAYLSGETDTVELVYTKFKSLIASTPSVRTLIPFSKTELTSKGDELFEMTTDGGHFKVQRKEHAPAEPSNISPLVHFESDPSDVMEMALELYLTGQILRTLVESVASELASRMQSMQSATDNAQDLAKRLSLEHNRARQSAVTQELLEIVTGANAMADGEE</sequence>
<evidence type="ECO:0000256" key="13">
    <source>
        <dbReference type="ARBA" id="ARBA00072089"/>
    </source>
</evidence>
<evidence type="ECO:0000256" key="1">
    <source>
        <dbReference type="ARBA" id="ARBA00003456"/>
    </source>
</evidence>